<dbReference type="AlphaFoldDB" id="A0A1S8X8W1"/>
<evidence type="ECO:0000313" key="2">
    <source>
        <dbReference type="Proteomes" id="UP000243686"/>
    </source>
</evidence>
<dbReference type="InterPro" id="IPR036860">
    <property type="entry name" value="SH2_dom_sf"/>
</dbReference>
<accession>A0A1S8X8W1</accession>
<gene>
    <name evidence="1" type="ORF">X801_00962</name>
</gene>
<reference evidence="1 2" key="1">
    <citation type="submission" date="2015-03" db="EMBL/GenBank/DDBJ databases">
        <title>Draft genome of the nematode, Opisthorchis viverrini.</title>
        <authorList>
            <person name="Mitreva M."/>
        </authorList>
    </citation>
    <scope>NUCLEOTIDE SEQUENCE [LARGE SCALE GENOMIC DNA]</scope>
    <source>
        <strain evidence="1">Khon Kaen</strain>
    </source>
</reference>
<organism evidence="1 2">
    <name type="scientific">Opisthorchis viverrini</name>
    <name type="common">Southeast Asian liver fluke</name>
    <dbReference type="NCBI Taxonomy" id="6198"/>
    <lineage>
        <taxon>Eukaryota</taxon>
        <taxon>Metazoa</taxon>
        <taxon>Spiralia</taxon>
        <taxon>Lophotrochozoa</taxon>
        <taxon>Platyhelminthes</taxon>
        <taxon>Trematoda</taxon>
        <taxon>Digenea</taxon>
        <taxon>Opisthorchiida</taxon>
        <taxon>Opisthorchiata</taxon>
        <taxon>Opisthorchiidae</taxon>
        <taxon>Opisthorchis</taxon>
    </lineage>
</organism>
<dbReference type="EMBL" id="KV891606">
    <property type="protein sequence ID" value="OON23122.1"/>
    <property type="molecule type" value="Genomic_DNA"/>
</dbReference>
<dbReference type="Gene3D" id="3.30.505.10">
    <property type="entry name" value="SH2 domain"/>
    <property type="match status" value="1"/>
</dbReference>
<evidence type="ECO:0008006" key="3">
    <source>
        <dbReference type="Google" id="ProtNLM"/>
    </source>
</evidence>
<dbReference type="SUPFAM" id="SSF55550">
    <property type="entry name" value="SH2 domain"/>
    <property type="match status" value="1"/>
</dbReference>
<dbReference type="Proteomes" id="UP000243686">
    <property type="component" value="Unassembled WGS sequence"/>
</dbReference>
<name>A0A1S8X8W1_OPIVI</name>
<proteinExistence type="predicted"/>
<keyword evidence="2" id="KW-1185">Reference proteome</keyword>
<evidence type="ECO:0000313" key="1">
    <source>
        <dbReference type="EMBL" id="OON23122.1"/>
    </source>
</evidence>
<sequence length="81" mass="9283">MSSNKICIVFSRRESDVLHMKISNDPDTGFYVLGEYSQPYPSVSAMIYRYTKSLLPVRGSTPILLQFPVERLSQHQSQKQS</sequence>
<protein>
    <recommendedName>
        <fullName evidence="3">SH2 domain-containing protein</fullName>
    </recommendedName>
</protein>